<name>I4B3C0_TURPD</name>
<evidence type="ECO:0000313" key="2">
    <source>
        <dbReference type="EMBL" id="AFM11777.1"/>
    </source>
</evidence>
<dbReference type="KEGG" id="tpx:Turpa_1129"/>
<keyword evidence="3" id="KW-1185">Reference proteome</keyword>
<dbReference type="EMBL" id="CP002959">
    <property type="protein sequence ID" value="AFM11777.1"/>
    <property type="molecule type" value="Genomic_DNA"/>
</dbReference>
<dbReference type="RefSeq" id="WP_014802294.1">
    <property type="nucleotide sequence ID" value="NC_018020.1"/>
</dbReference>
<proteinExistence type="predicted"/>
<accession>I4B3C0</accession>
<dbReference type="AlphaFoldDB" id="I4B3C0"/>
<sequence length="219" mass="22779">MKLLRVLAVIVVTTTAASAGLEFGADASYFNPRLTARTYPSLATTQTTAFAGPLFTGYAHLTFGIPQTLLIGFGPSLGYAAQSTSDPAPGETKDEMTIARFGLDAKVQLEVLQVIMPYVRLTIGKDTISFKDTGTTGSGTYIASSTAGGIFYNALVGFQIPFAADFALYFQGGFTASPGSALVTRSYAVNGVNQPVSSPGASDTSYAGYLLSAGARLSF</sequence>
<feature type="chain" id="PRO_5003685834" description="Outer membrane protein beta-barrel domain-containing protein" evidence="1">
    <location>
        <begin position="20"/>
        <end position="219"/>
    </location>
</feature>
<protein>
    <recommendedName>
        <fullName evidence="4">Outer membrane protein beta-barrel domain-containing protein</fullName>
    </recommendedName>
</protein>
<reference evidence="2 3" key="1">
    <citation type="submission" date="2012-06" db="EMBL/GenBank/DDBJ databases">
        <title>The complete chromosome of genome of Turneriella parva DSM 21527.</title>
        <authorList>
            <consortium name="US DOE Joint Genome Institute (JGI-PGF)"/>
            <person name="Lucas S."/>
            <person name="Han J."/>
            <person name="Lapidus A."/>
            <person name="Bruce D."/>
            <person name="Goodwin L."/>
            <person name="Pitluck S."/>
            <person name="Peters L."/>
            <person name="Kyrpides N."/>
            <person name="Mavromatis K."/>
            <person name="Ivanova N."/>
            <person name="Mikhailova N."/>
            <person name="Chertkov O."/>
            <person name="Detter J.C."/>
            <person name="Tapia R."/>
            <person name="Han C."/>
            <person name="Land M."/>
            <person name="Hauser L."/>
            <person name="Markowitz V."/>
            <person name="Cheng J.-F."/>
            <person name="Hugenholtz P."/>
            <person name="Woyke T."/>
            <person name="Wu D."/>
            <person name="Gronow S."/>
            <person name="Wellnitz S."/>
            <person name="Brambilla E."/>
            <person name="Klenk H.-P."/>
            <person name="Eisen J.A."/>
        </authorList>
    </citation>
    <scope>NUCLEOTIDE SEQUENCE [LARGE SCALE GENOMIC DNA]</scope>
    <source>
        <strain evidence="3">ATCC BAA-1111 / DSM 21527 / NCTC 11395 / H</strain>
    </source>
</reference>
<gene>
    <name evidence="2" type="ordered locus">Turpa_1129</name>
</gene>
<dbReference type="STRING" id="869212.Turpa_1129"/>
<dbReference type="HOGENOM" id="CLU_1261005_0_0_12"/>
<feature type="signal peptide" evidence="1">
    <location>
        <begin position="1"/>
        <end position="19"/>
    </location>
</feature>
<keyword evidence="1" id="KW-0732">Signal</keyword>
<evidence type="ECO:0008006" key="4">
    <source>
        <dbReference type="Google" id="ProtNLM"/>
    </source>
</evidence>
<evidence type="ECO:0000256" key="1">
    <source>
        <dbReference type="SAM" id="SignalP"/>
    </source>
</evidence>
<organism evidence="2 3">
    <name type="scientific">Turneriella parva (strain ATCC BAA-1111 / DSM 21527 / NCTC 11395 / H)</name>
    <name type="common">Leptospira parva</name>
    <dbReference type="NCBI Taxonomy" id="869212"/>
    <lineage>
        <taxon>Bacteria</taxon>
        <taxon>Pseudomonadati</taxon>
        <taxon>Spirochaetota</taxon>
        <taxon>Spirochaetia</taxon>
        <taxon>Leptospirales</taxon>
        <taxon>Leptospiraceae</taxon>
        <taxon>Turneriella</taxon>
    </lineage>
</organism>
<dbReference type="Proteomes" id="UP000006048">
    <property type="component" value="Chromosome"/>
</dbReference>
<evidence type="ECO:0000313" key="3">
    <source>
        <dbReference type="Proteomes" id="UP000006048"/>
    </source>
</evidence>